<evidence type="ECO:0000313" key="2">
    <source>
        <dbReference type="EMBL" id="CAB4852639.1"/>
    </source>
</evidence>
<dbReference type="AlphaFoldDB" id="A0A6J7C8K3"/>
<sequence length="94" mass="10120">MLVEQLALDLGFEVTARNVHRAGQRTFVVLIGFAHIEDERTLGDVLGRNCGVDFGDLRLGGGQEVAEGGHARKATSSVRNRHGVQRRTAAAAHC</sequence>
<reference evidence="2" key="1">
    <citation type="submission" date="2020-05" db="EMBL/GenBank/DDBJ databases">
        <authorList>
            <person name="Chiriac C."/>
            <person name="Salcher M."/>
            <person name="Ghai R."/>
            <person name="Kavagutti S V."/>
        </authorList>
    </citation>
    <scope>NUCLEOTIDE SEQUENCE</scope>
</reference>
<evidence type="ECO:0000256" key="1">
    <source>
        <dbReference type="SAM" id="MobiDB-lite"/>
    </source>
</evidence>
<proteinExistence type="predicted"/>
<organism evidence="2">
    <name type="scientific">freshwater metagenome</name>
    <dbReference type="NCBI Taxonomy" id="449393"/>
    <lineage>
        <taxon>unclassified sequences</taxon>
        <taxon>metagenomes</taxon>
        <taxon>ecological metagenomes</taxon>
    </lineage>
</organism>
<protein>
    <submittedName>
        <fullName evidence="2">Unannotated protein</fullName>
    </submittedName>
</protein>
<accession>A0A6J7C8K3</accession>
<dbReference type="EMBL" id="CAFBIY010000143">
    <property type="protein sequence ID" value="CAB4852639.1"/>
    <property type="molecule type" value="Genomic_DNA"/>
</dbReference>
<name>A0A6J7C8K3_9ZZZZ</name>
<feature type="region of interest" description="Disordered" evidence="1">
    <location>
        <begin position="68"/>
        <end position="94"/>
    </location>
</feature>
<gene>
    <name evidence="2" type="ORF">UFOPK3267_02200</name>
</gene>